<feature type="domain" description="AB hydrolase-1" evidence="2">
    <location>
        <begin position="4"/>
        <end position="220"/>
    </location>
</feature>
<evidence type="ECO:0000313" key="4">
    <source>
        <dbReference type="Proteomes" id="UP001152561"/>
    </source>
</evidence>
<sequence length="317" mass="35287">MENSGYKVISLDLKGAGIDPSDPNTILSFDEYNKPLIHLLSSLPDNEQVILVGHSAGGLSVTDAIHKFAKKIKVAVYVAASMLRSGFVSEQDVKDGVPDLSEFGEFADVYDMEFGLGPEKPPTSVVIKKSLQRQIIYQMSALEDSTLAAMLLRPGPIQALQSARFKEGEGAKRVPRVYIRATNDRVLKLEQQDVMIRKWQPQHVYTLESDHSPFFSAPFALFGLLVKRPRDTDISIFFYQFHSGAFGLINTAWFCMFFMNSRSTAAATLSCKAGNENNSLFWILVCLFPQFLGTLVAFENFLLFKAIVRGPSRVVLS</sequence>
<feature type="transmembrane region" description="Helical" evidence="1">
    <location>
        <begin position="279"/>
        <end position="303"/>
    </location>
</feature>
<evidence type="ECO:0000313" key="3">
    <source>
        <dbReference type="EMBL" id="KAJ8537175.1"/>
    </source>
</evidence>
<dbReference type="GO" id="GO:0080031">
    <property type="term" value="F:methyl salicylate esterase activity"/>
    <property type="evidence" value="ECO:0007669"/>
    <property type="project" value="TreeGrafter"/>
</dbReference>
<dbReference type="SUPFAM" id="SSF53474">
    <property type="entry name" value="alpha/beta-Hydrolases"/>
    <property type="match status" value="1"/>
</dbReference>
<accession>A0A9Q1LJ26</accession>
<dbReference type="Proteomes" id="UP001152561">
    <property type="component" value="Unassembled WGS sequence"/>
</dbReference>
<dbReference type="EMBL" id="JAJAGQ010000018">
    <property type="protein sequence ID" value="KAJ8537175.1"/>
    <property type="molecule type" value="Genomic_DNA"/>
</dbReference>
<comment type="caution">
    <text evidence="3">The sequence shown here is derived from an EMBL/GenBank/DDBJ whole genome shotgun (WGS) entry which is preliminary data.</text>
</comment>
<dbReference type="Gene3D" id="3.40.50.1820">
    <property type="entry name" value="alpha/beta hydrolase"/>
    <property type="match status" value="1"/>
</dbReference>
<keyword evidence="1" id="KW-0812">Transmembrane</keyword>
<dbReference type="GO" id="GO:0009696">
    <property type="term" value="P:salicylic acid metabolic process"/>
    <property type="evidence" value="ECO:0007669"/>
    <property type="project" value="TreeGrafter"/>
</dbReference>
<keyword evidence="1" id="KW-0472">Membrane</keyword>
<keyword evidence="1" id="KW-1133">Transmembrane helix</keyword>
<organism evidence="3 4">
    <name type="scientific">Anisodus acutangulus</name>
    <dbReference type="NCBI Taxonomy" id="402998"/>
    <lineage>
        <taxon>Eukaryota</taxon>
        <taxon>Viridiplantae</taxon>
        <taxon>Streptophyta</taxon>
        <taxon>Embryophyta</taxon>
        <taxon>Tracheophyta</taxon>
        <taxon>Spermatophyta</taxon>
        <taxon>Magnoliopsida</taxon>
        <taxon>eudicotyledons</taxon>
        <taxon>Gunneridae</taxon>
        <taxon>Pentapetalae</taxon>
        <taxon>asterids</taxon>
        <taxon>lamiids</taxon>
        <taxon>Solanales</taxon>
        <taxon>Solanaceae</taxon>
        <taxon>Solanoideae</taxon>
        <taxon>Hyoscyameae</taxon>
        <taxon>Anisodus</taxon>
    </lineage>
</organism>
<dbReference type="InterPro" id="IPR029058">
    <property type="entry name" value="AB_hydrolase_fold"/>
</dbReference>
<dbReference type="Pfam" id="PF12697">
    <property type="entry name" value="Abhydrolase_6"/>
    <property type="match status" value="1"/>
</dbReference>
<proteinExistence type="predicted"/>
<dbReference type="InterPro" id="IPR045889">
    <property type="entry name" value="MES/HNL"/>
</dbReference>
<dbReference type="OrthoDB" id="1263307at2759"/>
<gene>
    <name evidence="3" type="ORF">K7X08_035576</name>
</gene>
<dbReference type="PANTHER" id="PTHR10992:SF1032">
    <property type="entry name" value="METHYLESTERASE 17"/>
    <property type="match status" value="1"/>
</dbReference>
<dbReference type="PANTHER" id="PTHR10992">
    <property type="entry name" value="METHYLESTERASE FAMILY MEMBER"/>
    <property type="match status" value="1"/>
</dbReference>
<evidence type="ECO:0000256" key="1">
    <source>
        <dbReference type="SAM" id="Phobius"/>
    </source>
</evidence>
<dbReference type="GO" id="GO:0080032">
    <property type="term" value="F:methyl jasmonate esterase activity"/>
    <property type="evidence" value="ECO:0007669"/>
    <property type="project" value="TreeGrafter"/>
</dbReference>
<name>A0A9Q1LJ26_9SOLA</name>
<evidence type="ECO:0000259" key="2">
    <source>
        <dbReference type="Pfam" id="PF12697"/>
    </source>
</evidence>
<keyword evidence="4" id="KW-1185">Reference proteome</keyword>
<dbReference type="GO" id="GO:0009694">
    <property type="term" value="P:jasmonic acid metabolic process"/>
    <property type="evidence" value="ECO:0007669"/>
    <property type="project" value="TreeGrafter"/>
</dbReference>
<protein>
    <recommendedName>
        <fullName evidence="2">AB hydrolase-1 domain-containing protein</fullName>
    </recommendedName>
</protein>
<feature type="transmembrane region" description="Helical" evidence="1">
    <location>
        <begin position="236"/>
        <end position="259"/>
    </location>
</feature>
<dbReference type="GO" id="GO:0080030">
    <property type="term" value="F:methyl indole-3-acetate esterase activity"/>
    <property type="evidence" value="ECO:0007669"/>
    <property type="project" value="TreeGrafter"/>
</dbReference>
<dbReference type="AlphaFoldDB" id="A0A9Q1LJ26"/>
<reference evidence="4" key="1">
    <citation type="journal article" date="2023" name="Proc. Natl. Acad. Sci. U.S.A.">
        <title>Genomic and structural basis for evolution of tropane alkaloid biosynthesis.</title>
        <authorList>
            <person name="Wanga Y.-J."/>
            <person name="Taina T."/>
            <person name="Yua J.-Y."/>
            <person name="Lia J."/>
            <person name="Xua B."/>
            <person name="Chenc J."/>
            <person name="D'Auriad J.C."/>
            <person name="Huanga J.-P."/>
            <person name="Huanga S.-X."/>
        </authorList>
    </citation>
    <scope>NUCLEOTIDE SEQUENCE [LARGE SCALE GENOMIC DNA]</scope>
    <source>
        <strain evidence="4">cv. KIB-2019</strain>
    </source>
</reference>
<dbReference type="InterPro" id="IPR000073">
    <property type="entry name" value="AB_hydrolase_1"/>
</dbReference>